<keyword evidence="3" id="KW-1185">Reference proteome</keyword>
<gene>
    <name evidence="2" type="ORF">MUK42_34347</name>
</gene>
<protein>
    <submittedName>
        <fullName evidence="2">Uncharacterized protein</fullName>
    </submittedName>
</protein>
<proteinExistence type="predicted"/>
<dbReference type="EMBL" id="CP097508">
    <property type="protein sequence ID" value="URE12917.1"/>
    <property type="molecule type" value="Genomic_DNA"/>
</dbReference>
<dbReference type="AlphaFoldDB" id="A0A9E7GI65"/>
<dbReference type="Proteomes" id="UP001055439">
    <property type="component" value="Chromosome 6"/>
</dbReference>
<evidence type="ECO:0000256" key="1">
    <source>
        <dbReference type="SAM" id="MobiDB-lite"/>
    </source>
</evidence>
<sequence>MRPPNSITGSNMSSACSPPPCMHESQRIKRRLLVMSHEAAHSRCNISRCDRQGIWKIAVGSESFYVSCVC</sequence>
<name>A0A9E7GI65_9LILI</name>
<organism evidence="2 3">
    <name type="scientific">Musa troglodytarum</name>
    <name type="common">fe'i banana</name>
    <dbReference type="NCBI Taxonomy" id="320322"/>
    <lineage>
        <taxon>Eukaryota</taxon>
        <taxon>Viridiplantae</taxon>
        <taxon>Streptophyta</taxon>
        <taxon>Embryophyta</taxon>
        <taxon>Tracheophyta</taxon>
        <taxon>Spermatophyta</taxon>
        <taxon>Magnoliopsida</taxon>
        <taxon>Liliopsida</taxon>
        <taxon>Zingiberales</taxon>
        <taxon>Musaceae</taxon>
        <taxon>Musa</taxon>
    </lineage>
</organism>
<evidence type="ECO:0000313" key="3">
    <source>
        <dbReference type="Proteomes" id="UP001055439"/>
    </source>
</evidence>
<accession>A0A9E7GI65</accession>
<reference evidence="2" key="1">
    <citation type="submission" date="2022-05" db="EMBL/GenBank/DDBJ databases">
        <title>The Musa troglodytarum L. genome provides insights into the mechanism of non-climacteric behaviour and enrichment of carotenoids.</title>
        <authorList>
            <person name="Wang J."/>
        </authorList>
    </citation>
    <scope>NUCLEOTIDE SEQUENCE</scope>
    <source>
        <tissue evidence="2">Leaf</tissue>
    </source>
</reference>
<feature type="compositionally biased region" description="Polar residues" evidence="1">
    <location>
        <begin position="1"/>
        <end position="16"/>
    </location>
</feature>
<dbReference type="PROSITE" id="PS51257">
    <property type="entry name" value="PROKAR_LIPOPROTEIN"/>
    <property type="match status" value="1"/>
</dbReference>
<feature type="region of interest" description="Disordered" evidence="1">
    <location>
        <begin position="1"/>
        <end position="22"/>
    </location>
</feature>
<evidence type="ECO:0000313" key="2">
    <source>
        <dbReference type="EMBL" id="URE12917.1"/>
    </source>
</evidence>